<gene>
    <name evidence="1" type="ORF">BU26DRAFT_523807</name>
</gene>
<accession>A0A6A6HZ62</accession>
<proteinExistence type="predicted"/>
<evidence type="ECO:0000313" key="2">
    <source>
        <dbReference type="Proteomes" id="UP000800094"/>
    </source>
</evidence>
<dbReference type="RefSeq" id="XP_033678528.1">
    <property type="nucleotide sequence ID" value="XM_033830141.1"/>
</dbReference>
<keyword evidence="2" id="KW-1185">Reference proteome</keyword>
<name>A0A6A6HZ62_9PLEO</name>
<sequence>MSSFASGFANFYLEGIDSLPLEHQYRLLRDLPGGRFLSPEVKLRMYRDGVPASSALLARRLGMEPVGVNSLPRHLWNEQCLIDFDHWAGVNEQLSKRGGWIGGRYVLCLTHCGTGVKLPCEYVSGTNVSDTASTLGSIRSRRAVTNAGVGGTGAGDEAAFRVERRSERAYERAGEGDRKLGEEESVLSETWMAVTTRGMMRLLAGYGMVFASWA</sequence>
<dbReference type="Proteomes" id="UP000800094">
    <property type="component" value="Unassembled WGS sequence"/>
</dbReference>
<organism evidence="1 2">
    <name type="scientific">Trematosphaeria pertusa</name>
    <dbReference type="NCBI Taxonomy" id="390896"/>
    <lineage>
        <taxon>Eukaryota</taxon>
        <taxon>Fungi</taxon>
        <taxon>Dikarya</taxon>
        <taxon>Ascomycota</taxon>
        <taxon>Pezizomycotina</taxon>
        <taxon>Dothideomycetes</taxon>
        <taxon>Pleosporomycetidae</taxon>
        <taxon>Pleosporales</taxon>
        <taxon>Massarineae</taxon>
        <taxon>Trematosphaeriaceae</taxon>
        <taxon>Trematosphaeria</taxon>
    </lineage>
</organism>
<reference evidence="1" key="1">
    <citation type="journal article" date="2020" name="Stud. Mycol.">
        <title>101 Dothideomycetes genomes: a test case for predicting lifestyles and emergence of pathogens.</title>
        <authorList>
            <person name="Haridas S."/>
            <person name="Albert R."/>
            <person name="Binder M."/>
            <person name="Bloem J."/>
            <person name="Labutti K."/>
            <person name="Salamov A."/>
            <person name="Andreopoulos B."/>
            <person name="Baker S."/>
            <person name="Barry K."/>
            <person name="Bills G."/>
            <person name="Bluhm B."/>
            <person name="Cannon C."/>
            <person name="Castanera R."/>
            <person name="Culley D."/>
            <person name="Daum C."/>
            <person name="Ezra D."/>
            <person name="Gonzalez J."/>
            <person name="Henrissat B."/>
            <person name="Kuo A."/>
            <person name="Liang C."/>
            <person name="Lipzen A."/>
            <person name="Lutzoni F."/>
            <person name="Magnuson J."/>
            <person name="Mondo S."/>
            <person name="Nolan M."/>
            <person name="Ohm R."/>
            <person name="Pangilinan J."/>
            <person name="Park H.-J."/>
            <person name="Ramirez L."/>
            <person name="Alfaro M."/>
            <person name="Sun H."/>
            <person name="Tritt A."/>
            <person name="Yoshinaga Y."/>
            <person name="Zwiers L.-H."/>
            <person name="Turgeon B."/>
            <person name="Goodwin S."/>
            <person name="Spatafora J."/>
            <person name="Crous P."/>
            <person name="Grigoriev I."/>
        </authorList>
    </citation>
    <scope>NUCLEOTIDE SEQUENCE</scope>
    <source>
        <strain evidence="1">CBS 122368</strain>
    </source>
</reference>
<dbReference type="GeneID" id="54583471"/>
<evidence type="ECO:0000313" key="1">
    <source>
        <dbReference type="EMBL" id="KAF2243524.1"/>
    </source>
</evidence>
<dbReference type="AlphaFoldDB" id="A0A6A6HZ62"/>
<dbReference type="EMBL" id="ML987205">
    <property type="protein sequence ID" value="KAF2243524.1"/>
    <property type="molecule type" value="Genomic_DNA"/>
</dbReference>
<protein>
    <submittedName>
        <fullName evidence="1">Uncharacterized protein</fullName>
    </submittedName>
</protein>
<dbReference type="OrthoDB" id="3693985at2759"/>